<dbReference type="Gene3D" id="1.10.472.80">
    <property type="entry name" value="Ypt/Rab-GAP domain of gyp1p, domain 3"/>
    <property type="match status" value="1"/>
</dbReference>
<dbReference type="FunFam" id="1.10.10.750:FF:000003">
    <property type="entry name" value="GTPase activating protein (Evi5)"/>
    <property type="match status" value="1"/>
</dbReference>
<evidence type="ECO:0000313" key="5">
    <source>
        <dbReference type="EMBL" id="MDE52219.1"/>
    </source>
</evidence>
<dbReference type="PROSITE" id="PS50086">
    <property type="entry name" value="TBC_RABGAP"/>
    <property type="match status" value="1"/>
</dbReference>
<dbReference type="SMART" id="SM00164">
    <property type="entry name" value="TBC"/>
    <property type="match status" value="1"/>
</dbReference>
<evidence type="ECO:0000256" key="1">
    <source>
        <dbReference type="ARBA" id="ARBA00022468"/>
    </source>
</evidence>
<proteinExistence type="predicted"/>
<accession>A0A6G1SPB4</accession>
<name>A0A6G1SPB4_9ACAR</name>
<dbReference type="InterPro" id="IPR000195">
    <property type="entry name" value="Rab-GAP-TBC_dom"/>
</dbReference>
<dbReference type="SUPFAM" id="SSF47923">
    <property type="entry name" value="Ypt/Rab-GAP domain of gyp1p"/>
    <property type="match status" value="2"/>
</dbReference>
<dbReference type="EMBL" id="GGYP01007448">
    <property type="protein sequence ID" value="MDE52219.1"/>
    <property type="molecule type" value="Transcribed_RNA"/>
</dbReference>
<dbReference type="Gene3D" id="1.10.10.750">
    <property type="entry name" value="Ypt/Rab-GAP domain of gyp1p, domain 1"/>
    <property type="match status" value="1"/>
</dbReference>
<organism evidence="5">
    <name type="scientific">Aceria tosichella</name>
    <name type="common">wheat curl mite</name>
    <dbReference type="NCBI Taxonomy" id="561515"/>
    <lineage>
        <taxon>Eukaryota</taxon>
        <taxon>Metazoa</taxon>
        <taxon>Ecdysozoa</taxon>
        <taxon>Arthropoda</taxon>
        <taxon>Chelicerata</taxon>
        <taxon>Arachnida</taxon>
        <taxon>Acari</taxon>
        <taxon>Acariformes</taxon>
        <taxon>Trombidiformes</taxon>
        <taxon>Prostigmata</taxon>
        <taxon>Eupodina</taxon>
        <taxon>Eriophyoidea</taxon>
        <taxon>Eriophyidae</taxon>
        <taxon>Eriophyinae</taxon>
        <taxon>Aceriini</taxon>
        <taxon>Aceria</taxon>
    </lineage>
</organism>
<feature type="region of interest" description="Disordered" evidence="3">
    <location>
        <begin position="314"/>
        <end position="344"/>
    </location>
</feature>
<dbReference type="Pfam" id="PF00566">
    <property type="entry name" value="RabGAP-TBC"/>
    <property type="match status" value="1"/>
</dbReference>
<dbReference type="InterPro" id="IPR035969">
    <property type="entry name" value="Rab-GAP_TBC_sf"/>
</dbReference>
<dbReference type="GO" id="GO:0005096">
    <property type="term" value="F:GTPase activator activity"/>
    <property type="evidence" value="ECO:0007669"/>
    <property type="project" value="UniProtKB-KW"/>
</dbReference>
<sequence length="344" mass="40976">MTDELDLYKYIDRYGFVHKEPPPDIETKSNEQRRTKKWVKMLAEWNQTPAQLPAKFEKRLRKGIPDSVRGEVWRRLLGVPKILIEQEGKYKEMLDYGLEHSKDIRQIDLDVNRTYRNHIMFRDKDSTKQCMLHRVLVAYSIYNSEIGYCQGMSHIAALLLMYMNEEDSFWSLSTLMSSDKHAMHGFFIPGFPKLRRFSAHHDRIISKLLPKVYKRFKEFQIDSTLYTLKWFFQCFLDKVPFTLTLRLWDNFIYYGEIILTSMSYTLLRLHKKAILRKNLEELINFLQVDLEKDFGYDDDEVIESVFKSIKELKRQKLDRPSDEPSADELPTKPFGIESNQQTIT</sequence>
<protein>
    <submittedName>
        <fullName evidence="5">USP6 N-terminal-like protein</fullName>
    </submittedName>
</protein>
<dbReference type="FunFam" id="1.10.472.80:FF:000019">
    <property type="entry name" value="USP6 N-terminal like"/>
    <property type="match status" value="1"/>
</dbReference>
<dbReference type="InterPro" id="IPR050302">
    <property type="entry name" value="Rab_GAP_TBC_domain"/>
</dbReference>
<keyword evidence="1" id="KW-0343">GTPase activation</keyword>
<evidence type="ECO:0000256" key="3">
    <source>
        <dbReference type="SAM" id="MobiDB-lite"/>
    </source>
</evidence>
<evidence type="ECO:0000256" key="2">
    <source>
        <dbReference type="ARBA" id="ARBA00023054"/>
    </source>
</evidence>
<dbReference type="GO" id="GO:0031267">
    <property type="term" value="F:small GTPase binding"/>
    <property type="evidence" value="ECO:0007669"/>
    <property type="project" value="TreeGrafter"/>
</dbReference>
<dbReference type="AlphaFoldDB" id="A0A6G1SPB4"/>
<dbReference type="Gene3D" id="1.10.8.270">
    <property type="entry name" value="putative rabgap domain of human tbc1 domain family member 14 like domains"/>
    <property type="match status" value="1"/>
</dbReference>
<dbReference type="PANTHER" id="PTHR47219">
    <property type="entry name" value="RAB GTPASE-ACTIVATING PROTEIN 1-LIKE"/>
    <property type="match status" value="1"/>
</dbReference>
<dbReference type="FunFam" id="1.10.8.270:FF:000016">
    <property type="entry name" value="TBC1 domain family member 2A"/>
    <property type="match status" value="1"/>
</dbReference>
<keyword evidence="2" id="KW-0175">Coiled coil</keyword>
<dbReference type="PANTHER" id="PTHR47219:SF25">
    <property type="entry name" value="RAB-GAP TBC DOMAIN-CONTAINING PROTEIN"/>
    <property type="match status" value="1"/>
</dbReference>
<reference evidence="5" key="1">
    <citation type="submission" date="2018-10" db="EMBL/GenBank/DDBJ databases">
        <title>Transcriptome assembly of Aceria tosichella (Wheat curl mite) Type 2.</title>
        <authorList>
            <person name="Scully E.D."/>
            <person name="Geib S.M."/>
            <person name="Palmer N.A."/>
            <person name="Gupta A.K."/>
            <person name="Sarath G."/>
            <person name="Tatineni S."/>
        </authorList>
    </citation>
    <scope>NUCLEOTIDE SEQUENCE</scope>
    <source>
        <strain evidence="5">LincolnNE</strain>
    </source>
</reference>
<evidence type="ECO:0000259" key="4">
    <source>
        <dbReference type="PROSITE" id="PS50086"/>
    </source>
</evidence>
<gene>
    <name evidence="5" type="primary">USP6NL</name>
    <name evidence="5" type="ORF">g.14579</name>
</gene>
<feature type="domain" description="Rab-GAP TBC" evidence="4">
    <location>
        <begin position="63"/>
        <end position="255"/>
    </location>
</feature>